<keyword evidence="3" id="KW-1185">Reference proteome</keyword>
<sequence length="253" mass="29197">MFDLLATPTATPIPYTNPPVNPDPDKCSICLQPRPQPQPPTPTHLSTPTPSRRLVCQLRLRLTCTLDTALRLAGDTFVWQPRPRLRRHRTRPIFELNCSRDYRHTVCQLRLDHTRPICHLHPRLSPYGLSTPTLIVRVPPVNHDHNPDPEPTLQLVCQLLLRLTCHFRSSDLDRNCDRTETRPVCQLRLAPYTSDMHPRTTTDTRSIFKSNCDPNRNPHRYYAHPVCTNLNLYCRSFDATATGTIVDTLRHRL</sequence>
<evidence type="ECO:0000256" key="1">
    <source>
        <dbReference type="SAM" id="MobiDB-lite"/>
    </source>
</evidence>
<dbReference type="AlphaFoldDB" id="A0A139ALY7"/>
<protein>
    <submittedName>
        <fullName evidence="2">Uncharacterized protein</fullName>
    </submittedName>
</protein>
<evidence type="ECO:0000313" key="3">
    <source>
        <dbReference type="Proteomes" id="UP000070544"/>
    </source>
</evidence>
<dbReference type="EMBL" id="KQ965745">
    <property type="protein sequence ID" value="KXS17796.1"/>
    <property type="molecule type" value="Genomic_DNA"/>
</dbReference>
<feature type="region of interest" description="Disordered" evidence="1">
    <location>
        <begin position="31"/>
        <end position="50"/>
    </location>
</feature>
<proteinExistence type="predicted"/>
<evidence type="ECO:0000313" key="2">
    <source>
        <dbReference type="EMBL" id="KXS17796.1"/>
    </source>
</evidence>
<organism evidence="2 3">
    <name type="scientific">Gonapodya prolifera (strain JEL478)</name>
    <name type="common">Monoblepharis prolifera</name>
    <dbReference type="NCBI Taxonomy" id="1344416"/>
    <lineage>
        <taxon>Eukaryota</taxon>
        <taxon>Fungi</taxon>
        <taxon>Fungi incertae sedis</taxon>
        <taxon>Chytridiomycota</taxon>
        <taxon>Chytridiomycota incertae sedis</taxon>
        <taxon>Monoblepharidomycetes</taxon>
        <taxon>Monoblepharidales</taxon>
        <taxon>Gonapodyaceae</taxon>
        <taxon>Gonapodya</taxon>
    </lineage>
</organism>
<gene>
    <name evidence="2" type="ORF">M427DRAFT_246471</name>
</gene>
<accession>A0A139ALY7</accession>
<reference evidence="2 3" key="1">
    <citation type="journal article" date="2015" name="Genome Biol. Evol.">
        <title>Phylogenomic analyses indicate that early fungi evolved digesting cell walls of algal ancestors of land plants.</title>
        <authorList>
            <person name="Chang Y."/>
            <person name="Wang S."/>
            <person name="Sekimoto S."/>
            <person name="Aerts A.L."/>
            <person name="Choi C."/>
            <person name="Clum A."/>
            <person name="LaButti K.M."/>
            <person name="Lindquist E.A."/>
            <person name="Yee Ngan C."/>
            <person name="Ohm R.A."/>
            <person name="Salamov A.A."/>
            <person name="Grigoriev I.V."/>
            <person name="Spatafora J.W."/>
            <person name="Berbee M.L."/>
        </authorList>
    </citation>
    <scope>NUCLEOTIDE SEQUENCE [LARGE SCALE GENOMIC DNA]</scope>
    <source>
        <strain evidence="2 3">JEL478</strain>
    </source>
</reference>
<name>A0A139ALY7_GONPJ</name>
<dbReference type="Proteomes" id="UP000070544">
    <property type="component" value="Unassembled WGS sequence"/>
</dbReference>